<comment type="caution">
    <text evidence="1">The sequence shown here is derived from an EMBL/GenBank/DDBJ whole genome shotgun (WGS) entry which is preliminary data.</text>
</comment>
<dbReference type="EMBL" id="JMOA01000022">
    <property type="protein sequence ID" value="KCY01541.1"/>
    <property type="molecule type" value="Genomic_DNA"/>
</dbReference>
<evidence type="ECO:0000313" key="2">
    <source>
        <dbReference type="Proteomes" id="UP000027309"/>
    </source>
</evidence>
<reference evidence="1 2" key="1">
    <citation type="submission" date="2014-04" db="EMBL/GenBank/DDBJ databases">
        <title>Comparative genomics and transcriptomics to identify genetic mechanisms underlying the emergence of carbapenem resistant Acinetobacter baumannii (CRAb).</title>
        <authorList>
            <person name="Harris A.D."/>
            <person name="Johnson K.J."/>
            <person name="George J."/>
            <person name="Nadendla S."/>
            <person name="Daugherty S.C."/>
            <person name="Parankush S."/>
            <person name="Sadzewicz L."/>
            <person name="Tallon L."/>
            <person name="Sengamalay N."/>
            <person name="Hazen T.H."/>
            <person name="Rasko D.A."/>
        </authorList>
    </citation>
    <scope>NUCLEOTIDE SEQUENCE [LARGE SCALE GENOMIC DNA]</scope>
    <source>
        <strain evidence="1 2">1499986</strain>
    </source>
</reference>
<gene>
    <name evidence="1" type="ORF">J572_1958</name>
</gene>
<name>A0A836M017_ACIBA</name>
<organism evidence="1 2">
    <name type="scientific">Acinetobacter baumannii 1499986</name>
    <dbReference type="NCBI Taxonomy" id="1310673"/>
    <lineage>
        <taxon>Bacteria</taxon>
        <taxon>Pseudomonadati</taxon>
        <taxon>Pseudomonadota</taxon>
        <taxon>Gammaproteobacteria</taxon>
        <taxon>Moraxellales</taxon>
        <taxon>Moraxellaceae</taxon>
        <taxon>Acinetobacter</taxon>
        <taxon>Acinetobacter calcoaceticus/baumannii complex</taxon>
    </lineage>
</organism>
<dbReference type="AlphaFoldDB" id="A0A836M017"/>
<accession>A0A836M017</accession>
<evidence type="ECO:0000313" key="1">
    <source>
        <dbReference type="EMBL" id="KCY01541.1"/>
    </source>
</evidence>
<sequence length="39" mass="4850">MTFKLFTVNIFKKLKINLNKKLNIILKYFFYRGDYKCQN</sequence>
<protein>
    <submittedName>
        <fullName evidence="1">Uncharacterized protein</fullName>
    </submittedName>
</protein>
<dbReference type="Proteomes" id="UP000027309">
    <property type="component" value="Unassembled WGS sequence"/>
</dbReference>
<proteinExistence type="predicted"/>